<evidence type="ECO:0000313" key="3">
    <source>
        <dbReference type="RefSeq" id="XP_033456247.1"/>
    </source>
</evidence>
<name>A0A6J3LTU3_9PEZI</name>
<dbReference type="RefSeq" id="XP_033456247.1">
    <property type="nucleotide sequence ID" value="XM_033607119.1"/>
</dbReference>
<reference evidence="3" key="1">
    <citation type="submission" date="2020-01" db="EMBL/GenBank/DDBJ databases">
        <authorList>
            <consortium name="DOE Joint Genome Institute"/>
            <person name="Haridas S."/>
            <person name="Albert R."/>
            <person name="Binder M."/>
            <person name="Bloem J."/>
            <person name="Labutti K."/>
            <person name="Salamov A."/>
            <person name="Andreopoulos B."/>
            <person name="Baker S.E."/>
            <person name="Barry K."/>
            <person name="Bills G."/>
            <person name="Bluhm B.H."/>
            <person name="Cannon C."/>
            <person name="Castanera R."/>
            <person name="Culley D.E."/>
            <person name="Daum C."/>
            <person name="Ezra D."/>
            <person name="Gonzalez J.B."/>
            <person name="Henrissat B."/>
            <person name="Kuo A."/>
            <person name="Liang C."/>
            <person name="Lipzen A."/>
            <person name="Lutzoni F."/>
            <person name="Magnuson J."/>
            <person name="Mondo S."/>
            <person name="Nolan M."/>
            <person name="Ohm R."/>
            <person name="Pangilinan J."/>
            <person name="Park H.-J."/>
            <person name="Ramirez L."/>
            <person name="Alfaro M."/>
            <person name="Sun H."/>
            <person name="Tritt A."/>
            <person name="Yoshinaga Y."/>
            <person name="Zwiers L.-H."/>
            <person name="Turgeon B.G."/>
            <person name="Goodwin S.B."/>
            <person name="Spatafora J.W."/>
            <person name="Crous P.W."/>
            <person name="Grigoriev I.V."/>
        </authorList>
    </citation>
    <scope>NUCLEOTIDE SEQUENCE</scope>
    <source>
        <strain evidence="3">CBS 342.82</strain>
    </source>
</reference>
<dbReference type="AlphaFoldDB" id="A0A6J3LTU3"/>
<reference evidence="3" key="3">
    <citation type="submission" date="2025-08" db="UniProtKB">
        <authorList>
            <consortium name="RefSeq"/>
        </authorList>
    </citation>
    <scope>IDENTIFICATION</scope>
    <source>
        <strain evidence="3">CBS 342.82</strain>
    </source>
</reference>
<gene>
    <name evidence="3" type="ORF">K489DRAFT_404434</name>
</gene>
<evidence type="ECO:0000313" key="2">
    <source>
        <dbReference type="Proteomes" id="UP000504637"/>
    </source>
</evidence>
<dbReference type="Gene3D" id="3.30.70.100">
    <property type="match status" value="1"/>
</dbReference>
<dbReference type="GeneID" id="54364919"/>
<reference evidence="3" key="2">
    <citation type="submission" date="2020-04" db="EMBL/GenBank/DDBJ databases">
        <authorList>
            <consortium name="NCBI Genome Project"/>
        </authorList>
    </citation>
    <scope>NUCLEOTIDE SEQUENCE</scope>
    <source>
        <strain evidence="3">CBS 342.82</strain>
    </source>
</reference>
<dbReference type="Proteomes" id="UP000504637">
    <property type="component" value="Unplaced"/>
</dbReference>
<organism evidence="3">
    <name type="scientific">Dissoconium aciculare CBS 342.82</name>
    <dbReference type="NCBI Taxonomy" id="1314786"/>
    <lineage>
        <taxon>Eukaryota</taxon>
        <taxon>Fungi</taxon>
        <taxon>Dikarya</taxon>
        <taxon>Ascomycota</taxon>
        <taxon>Pezizomycotina</taxon>
        <taxon>Dothideomycetes</taxon>
        <taxon>Dothideomycetidae</taxon>
        <taxon>Mycosphaerellales</taxon>
        <taxon>Dissoconiaceae</taxon>
        <taxon>Dissoconium</taxon>
    </lineage>
</organism>
<protein>
    <recommendedName>
        <fullName evidence="1">ABM domain-containing protein</fullName>
    </recommendedName>
</protein>
<feature type="domain" description="ABM" evidence="1">
    <location>
        <begin position="43"/>
        <end position="93"/>
    </location>
</feature>
<proteinExistence type="predicted"/>
<keyword evidence="2" id="KW-1185">Reference proteome</keyword>
<sequence length="256" mass="28490">MYKARTSDPMARTKPSPRSRQLATWQRFQVSRDVDWAQQKTDLTTALQPVLKEVPGCTAVHLGRLTTDPDHCAFIIFWESEETMDAFYASSVYADLSVHSWSNQYPCFSLKEVGYGFMRKFLGLVALTSVVPSPSVSDSSEFENVIKAAFEGWSPAGCEFRGGGLRRYLSSTWARSKSVDKVESVATATQDAVGQGSYYHIFCWTGNGGSLENTAAAARDPAAFTSWATAIAKAGESIESWDQELWEIERLFWCNI</sequence>
<evidence type="ECO:0000259" key="1">
    <source>
        <dbReference type="Pfam" id="PF03992"/>
    </source>
</evidence>
<accession>A0A6J3LTU3</accession>
<dbReference type="SUPFAM" id="SSF54909">
    <property type="entry name" value="Dimeric alpha+beta barrel"/>
    <property type="match status" value="1"/>
</dbReference>
<dbReference type="Pfam" id="PF03992">
    <property type="entry name" value="ABM"/>
    <property type="match status" value="1"/>
</dbReference>
<dbReference type="InterPro" id="IPR011008">
    <property type="entry name" value="Dimeric_a/b-barrel"/>
</dbReference>
<dbReference type="InterPro" id="IPR007138">
    <property type="entry name" value="ABM_dom"/>
</dbReference>